<evidence type="ECO:0000313" key="3">
    <source>
        <dbReference type="Proteomes" id="UP001599756"/>
    </source>
</evidence>
<proteinExistence type="predicted"/>
<reference evidence="2 3" key="1">
    <citation type="submission" date="2024-09" db="EMBL/GenBank/DDBJ databases">
        <title>The Natural Products Discovery Center: Release of the First 8490 Sequenced Strains for Exploring Actinobacteria Biosynthetic Diversity.</title>
        <authorList>
            <person name="Kalkreuter E."/>
            <person name="Kautsar S.A."/>
            <person name="Yang D."/>
            <person name="Bader C.D."/>
            <person name="Teijaro C.N."/>
            <person name="Fluegel L."/>
            <person name="Davis C.M."/>
            <person name="Simpson J.R."/>
            <person name="Lauterbach L."/>
            <person name="Steele A.D."/>
            <person name="Gui C."/>
            <person name="Meng S."/>
            <person name="Li G."/>
            <person name="Viehrig K."/>
            <person name="Ye F."/>
            <person name="Su P."/>
            <person name="Kiefer A.F."/>
            <person name="Nichols A."/>
            <person name="Cepeda A.J."/>
            <person name="Yan W."/>
            <person name="Fan B."/>
            <person name="Jiang Y."/>
            <person name="Adhikari A."/>
            <person name="Zheng C.-J."/>
            <person name="Schuster L."/>
            <person name="Cowan T.M."/>
            <person name="Smanski M.J."/>
            <person name="Chevrette M.G."/>
            <person name="De Carvalho L.P.S."/>
            <person name="Shen B."/>
        </authorList>
    </citation>
    <scope>NUCLEOTIDE SEQUENCE [LARGE SCALE GENOMIC DNA]</scope>
    <source>
        <strain evidence="2 3">NPDC059500</strain>
    </source>
</reference>
<gene>
    <name evidence="2" type="ORF">ACFW88_30655</name>
</gene>
<name>A0ABW6HDY5_9ACTN</name>
<dbReference type="EMBL" id="JBHYTS010000069">
    <property type="protein sequence ID" value="MFE1754852.1"/>
    <property type="molecule type" value="Genomic_DNA"/>
</dbReference>
<evidence type="ECO:0000256" key="1">
    <source>
        <dbReference type="SAM" id="MobiDB-lite"/>
    </source>
</evidence>
<organism evidence="2 3">
    <name type="scientific">Streptomyces anandii</name>
    <dbReference type="NCBI Taxonomy" id="285454"/>
    <lineage>
        <taxon>Bacteria</taxon>
        <taxon>Bacillati</taxon>
        <taxon>Actinomycetota</taxon>
        <taxon>Actinomycetes</taxon>
        <taxon>Kitasatosporales</taxon>
        <taxon>Streptomycetaceae</taxon>
        <taxon>Streptomyces</taxon>
    </lineage>
</organism>
<feature type="region of interest" description="Disordered" evidence="1">
    <location>
        <begin position="84"/>
        <end position="116"/>
    </location>
</feature>
<feature type="region of interest" description="Disordered" evidence="1">
    <location>
        <begin position="43"/>
        <end position="63"/>
    </location>
</feature>
<evidence type="ECO:0000313" key="2">
    <source>
        <dbReference type="EMBL" id="MFE1754852.1"/>
    </source>
</evidence>
<protein>
    <recommendedName>
        <fullName evidence="4">FUSC family protein</fullName>
    </recommendedName>
</protein>
<evidence type="ECO:0008006" key="4">
    <source>
        <dbReference type="Google" id="ProtNLM"/>
    </source>
</evidence>
<keyword evidence="3" id="KW-1185">Reference proteome</keyword>
<sequence>ARFVSGGLGVVYQRPRRYRDLAPEAGPAQRHALRRSAYHRLAEARRAAAHAHDEPGRPGRRLPDWQRAIGAAERLCDAVSARNLSARPGPVPVERSAGRPAERPPALCGALAPVRD</sequence>
<accession>A0ABW6HDY5</accession>
<comment type="caution">
    <text evidence="2">The sequence shown here is derived from an EMBL/GenBank/DDBJ whole genome shotgun (WGS) entry which is preliminary data.</text>
</comment>
<feature type="non-terminal residue" evidence="2">
    <location>
        <position position="1"/>
    </location>
</feature>
<dbReference type="Proteomes" id="UP001599756">
    <property type="component" value="Unassembled WGS sequence"/>
</dbReference>